<dbReference type="Proteomes" id="UP001589748">
    <property type="component" value="Unassembled WGS sequence"/>
</dbReference>
<dbReference type="InterPro" id="IPR014729">
    <property type="entry name" value="Rossmann-like_a/b/a_fold"/>
</dbReference>
<dbReference type="EMBL" id="JBHMDM010000007">
    <property type="protein sequence ID" value="MFB9378511.1"/>
    <property type="molecule type" value="Genomic_DNA"/>
</dbReference>
<proteinExistence type="predicted"/>
<name>A0ABV5LWN6_9ACTN</name>
<accession>A0ABV5LWN6</accession>
<reference evidence="2 3" key="1">
    <citation type="submission" date="2024-09" db="EMBL/GenBank/DDBJ databases">
        <authorList>
            <person name="Sun Q."/>
            <person name="Mori K."/>
        </authorList>
    </citation>
    <scope>NUCLEOTIDE SEQUENCE [LARGE SCALE GENOMIC DNA]</scope>
    <source>
        <strain evidence="2 3">TISTR 1856</strain>
    </source>
</reference>
<comment type="caution">
    <text evidence="2">The sequence shown here is derived from an EMBL/GenBank/DDBJ whole genome shotgun (WGS) entry which is preliminary data.</text>
</comment>
<sequence>MTGPVLRPLEVAWTVPFGPAEGVDPLPRGRTGLRRAFEDVVRPALERGPCVVSFSGGRDSSVVLALAAHVARREGLPLPIPLTHRFPGLPESAEDAEQELVVRHLGLTDWSRPTWDAEFDLTGPLARTVLARHGVLPPFNLHFHEPVVEAAAGGSVLTGVGGDELFVPVRRSVPARVAAGRRALRVGEVPALLASIATPDPVRAVKIAATLPVGYPWLTPEGARSLRRALAREAAAEPLSWSRSVRTRIWPGRRLQLHRGALTALGRAHDVMVENPFCAGPVLAAAAGDLGAAGPRSRARELDALVGDLLPPAVLHRTGKATFDGAFWTGAAREFVEGWDGRLPAEFDGIVDPEALHREWARPRPDAHSFALLQTVLLRTLAVTPPAPGPGGRPAGR</sequence>
<dbReference type="InterPro" id="IPR001962">
    <property type="entry name" value="Asn_synthase"/>
</dbReference>
<evidence type="ECO:0000313" key="3">
    <source>
        <dbReference type="Proteomes" id="UP001589748"/>
    </source>
</evidence>
<dbReference type="Gene3D" id="3.40.50.620">
    <property type="entry name" value="HUPs"/>
    <property type="match status" value="1"/>
</dbReference>
<evidence type="ECO:0000313" key="2">
    <source>
        <dbReference type="EMBL" id="MFB9378511.1"/>
    </source>
</evidence>
<evidence type="ECO:0000259" key="1">
    <source>
        <dbReference type="Pfam" id="PF00733"/>
    </source>
</evidence>
<keyword evidence="3" id="KW-1185">Reference proteome</keyword>
<dbReference type="Pfam" id="PF00733">
    <property type="entry name" value="Asn_synthase"/>
    <property type="match status" value="1"/>
</dbReference>
<dbReference type="RefSeq" id="WP_380136844.1">
    <property type="nucleotide sequence ID" value="NZ_JBHLUI010000008.1"/>
</dbReference>
<dbReference type="SUPFAM" id="SSF52402">
    <property type="entry name" value="Adenine nucleotide alpha hydrolases-like"/>
    <property type="match status" value="1"/>
</dbReference>
<gene>
    <name evidence="2" type="ORF">ACFFVI_16215</name>
</gene>
<protein>
    <submittedName>
        <fullName evidence="2">Asparagine synthase-related protein</fullName>
    </submittedName>
</protein>
<feature type="domain" description="Asparagine synthetase" evidence="1">
    <location>
        <begin position="33"/>
        <end position="369"/>
    </location>
</feature>
<organism evidence="2 3">
    <name type="scientific">Kineococcus gynurae</name>
    <dbReference type="NCBI Taxonomy" id="452979"/>
    <lineage>
        <taxon>Bacteria</taxon>
        <taxon>Bacillati</taxon>
        <taxon>Actinomycetota</taxon>
        <taxon>Actinomycetes</taxon>
        <taxon>Kineosporiales</taxon>
        <taxon>Kineosporiaceae</taxon>
        <taxon>Kineococcus</taxon>
    </lineage>
</organism>